<dbReference type="InterPro" id="IPR036457">
    <property type="entry name" value="PPM-type-like_dom_sf"/>
</dbReference>
<dbReference type="Proteomes" id="UP000824469">
    <property type="component" value="Unassembled WGS sequence"/>
</dbReference>
<evidence type="ECO:0000313" key="3">
    <source>
        <dbReference type="Proteomes" id="UP000824469"/>
    </source>
</evidence>
<gene>
    <name evidence="2" type="ORF">KI387_032100</name>
</gene>
<evidence type="ECO:0000313" key="2">
    <source>
        <dbReference type="EMBL" id="KAH9287983.1"/>
    </source>
</evidence>
<dbReference type="PROSITE" id="PS51746">
    <property type="entry name" value="PPM_2"/>
    <property type="match status" value="1"/>
</dbReference>
<dbReference type="InterPro" id="IPR015655">
    <property type="entry name" value="PP2C"/>
</dbReference>
<dbReference type="Pfam" id="PF00481">
    <property type="entry name" value="PP2C"/>
    <property type="match status" value="1"/>
</dbReference>
<organism evidence="2 3">
    <name type="scientific">Taxus chinensis</name>
    <name type="common">Chinese yew</name>
    <name type="synonym">Taxus wallichiana var. chinensis</name>
    <dbReference type="NCBI Taxonomy" id="29808"/>
    <lineage>
        <taxon>Eukaryota</taxon>
        <taxon>Viridiplantae</taxon>
        <taxon>Streptophyta</taxon>
        <taxon>Embryophyta</taxon>
        <taxon>Tracheophyta</taxon>
        <taxon>Spermatophyta</taxon>
        <taxon>Pinopsida</taxon>
        <taxon>Pinidae</taxon>
        <taxon>Conifers II</taxon>
        <taxon>Cupressales</taxon>
        <taxon>Taxaceae</taxon>
        <taxon>Taxus</taxon>
    </lineage>
</organism>
<feature type="domain" description="PPM-type phosphatase" evidence="1">
    <location>
        <begin position="1"/>
        <end position="139"/>
    </location>
</feature>
<feature type="non-terminal residue" evidence="2">
    <location>
        <position position="1"/>
    </location>
</feature>
<dbReference type="CDD" id="cd00143">
    <property type="entry name" value="PP2Cc"/>
    <property type="match status" value="1"/>
</dbReference>
<dbReference type="InterPro" id="IPR001932">
    <property type="entry name" value="PPM-type_phosphatase-like_dom"/>
</dbReference>
<dbReference type="SUPFAM" id="SSF81606">
    <property type="entry name" value="PP2C-like"/>
    <property type="match status" value="1"/>
</dbReference>
<sequence length="139" mass="14444">PDLVKATTAAYLEADQLALAQPKGLFGPLRERGLGGSRCGATAATVLLRTLQGSQDILVAANVGDARVVISRGGQAIQLTIDHKVVNVEGTWRVGGLLALSRAFGDAYLKNWSDGRIDGAQGGYGLIAEPDVTIETISS</sequence>
<dbReference type="EMBL" id="JAHRHJ020003813">
    <property type="protein sequence ID" value="KAH9287983.1"/>
    <property type="molecule type" value="Genomic_DNA"/>
</dbReference>
<accession>A0AA38BUX7</accession>
<comment type="caution">
    <text evidence="2">The sequence shown here is derived from an EMBL/GenBank/DDBJ whole genome shotgun (WGS) entry which is preliminary data.</text>
</comment>
<dbReference type="AlphaFoldDB" id="A0AA38BUX7"/>
<keyword evidence="3" id="KW-1185">Reference proteome</keyword>
<protein>
    <recommendedName>
        <fullName evidence="1">PPM-type phosphatase domain-containing protein</fullName>
    </recommendedName>
</protein>
<feature type="non-terminal residue" evidence="2">
    <location>
        <position position="139"/>
    </location>
</feature>
<evidence type="ECO:0000259" key="1">
    <source>
        <dbReference type="PROSITE" id="PS51746"/>
    </source>
</evidence>
<dbReference type="PANTHER" id="PTHR47992">
    <property type="entry name" value="PROTEIN PHOSPHATASE"/>
    <property type="match status" value="1"/>
</dbReference>
<proteinExistence type="predicted"/>
<dbReference type="GO" id="GO:0004722">
    <property type="term" value="F:protein serine/threonine phosphatase activity"/>
    <property type="evidence" value="ECO:0007669"/>
    <property type="project" value="InterPro"/>
</dbReference>
<name>A0AA38BUX7_TAXCH</name>
<reference evidence="2 3" key="1">
    <citation type="journal article" date="2021" name="Nat. Plants">
        <title>The Taxus genome provides insights into paclitaxel biosynthesis.</title>
        <authorList>
            <person name="Xiong X."/>
            <person name="Gou J."/>
            <person name="Liao Q."/>
            <person name="Li Y."/>
            <person name="Zhou Q."/>
            <person name="Bi G."/>
            <person name="Li C."/>
            <person name="Du R."/>
            <person name="Wang X."/>
            <person name="Sun T."/>
            <person name="Guo L."/>
            <person name="Liang H."/>
            <person name="Lu P."/>
            <person name="Wu Y."/>
            <person name="Zhang Z."/>
            <person name="Ro D.K."/>
            <person name="Shang Y."/>
            <person name="Huang S."/>
            <person name="Yan J."/>
        </authorList>
    </citation>
    <scope>NUCLEOTIDE SEQUENCE [LARGE SCALE GENOMIC DNA]</scope>
    <source>
        <strain evidence="2">Ta-2019</strain>
    </source>
</reference>
<dbReference type="Gene3D" id="3.60.40.10">
    <property type="entry name" value="PPM-type phosphatase domain"/>
    <property type="match status" value="1"/>
</dbReference>